<comment type="caution">
    <text evidence="1">The sequence shown here is derived from an EMBL/GenBank/DDBJ whole genome shotgun (WGS) entry which is preliminary data.</text>
</comment>
<proteinExistence type="predicted"/>
<dbReference type="PANTHER" id="PTHR41930:SF1">
    <property type="entry name" value="DEPHOSPHO-COA KINASE"/>
    <property type="match status" value="1"/>
</dbReference>
<dbReference type="Proteomes" id="UP000179023">
    <property type="component" value="Unassembled WGS sequence"/>
</dbReference>
<dbReference type="Gene3D" id="3.40.50.300">
    <property type="entry name" value="P-loop containing nucleotide triphosphate hydrolases"/>
    <property type="match status" value="1"/>
</dbReference>
<dbReference type="PANTHER" id="PTHR41930">
    <property type="entry name" value="UPF0200 PROTEIN MJ1399"/>
    <property type="match status" value="1"/>
</dbReference>
<organism evidence="1 2">
    <name type="scientific">Candidatus Sungbacteria bacterium RIFCSPHIGHO2_02_FULL_47_11</name>
    <dbReference type="NCBI Taxonomy" id="1802270"/>
    <lineage>
        <taxon>Bacteria</taxon>
        <taxon>Candidatus Sungiibacteriota</taxon>
    </lineage>
</organism>
<accession>A0A1G2KR48</accession>
<dbReference type="AlphaFoldDB" id="A0A1G2KR48"/>
<dbReference type="STRING" id="1802270.A3C07_00930"/>
<gene>
    <name evidence="1" type="ORF">A3C07_00930</name>
</gene>
<sequence length="189" mass="21571">MSSDNSPIIIAVVGLIGSGKTEAVARFVEAGFGRVGFNDVFYEEFKRRGLSYSEENERMVREEMRAKGGMGVMAKHALPKVEAALEKGKNIVVESLYSWDEYKIMKERFDGQFRVLAIYAPPEIRYKRIAGRSVRPLSHNDAVSRDYAQIENLDQAGPIAMADWTIENTDTREEFFDVLEQLIIKFRHQ</sequence>
<evidence type="ECO:0000313" key="1">
    <source>
        <dbReference type="EMBL" id="OHA00951.1"/>
    </source>
</evidence>
<reference evidence="1 2" key="1">
    <citation type="journal article" date="2016" name="Nat. Commun.">
        <title>Thousands of microbial genomes shed light on interconnected biogeochemical processes in an aquifer system.</title>
        <authorList>
            <person name="Anantharaman K."/>
            <person name="Brown C.T."/>
            <person name="Hug L.A."/>
            <person name="Sharon I."/>
            <person name="Castelle C.J."/>
            <person name="Probst A.J."/>
            <person name="Thomas B.C."/>
            <person name="Singh A."/>
            <person name="Wilkins M.J."/>
            <person name="Karaoz U."/>
            <person name="Brodie E.L."/>
            <person name="Williams K.H."/>
            <person name="Hubbard S.S."/>
            <person name="Banfield J.F."/>
        </authorList>
    </citation>
    <scope>NUCLEOTIDE SEQUENCE [LARGE SCALE GENOMIC DNA]</scope>
</reference>
<dbReference type="InterPro" id="IPR027417">
    <property type="entry name" value="P-loop_NTPase"/>
</dbReference>
<dbReference type="EMBL" id="MHQI01000002">
    <property type="protein sequence ID" value="OHA00951.1"/>
    <property type="molecule type" value="Genomic_DNA"/>
</dbReference>
<protein>
    <recommendedName>
        <fullName evidence="3">Dephospho-CoA kinase</fullName>
    </recommendedName>
</protein>
<name>A0A1G2KR48_9BACT</name>
<dbReference type="SUPFAM" id="SSF52540">
    <property type="entry name" value="P-loop containing nucleoside triphosphate hydrolases"/>
    <property type="match status" value="1"/>
</dbReference>
<evidence type="ECO:0008006" key="3">
    <source>
        <dbReference type="Google" id="ProtNLM"/>
    </source>
</evidence>
<dbReference type="Pfam" id="PF13238">
    <property type="entry name" value="AAA_18"/>
    <property type="match status" value="1"/>
</dbReference>
<evidence type="ECO:0000313" key="2">
    <source>
        <dbReference type="Proteomes" id="UP000179023"/>
    </source>
</evidence>